<evidence type="ECO:0000313" key="1">
    <source>
        <dbReference type="EMBL" id="RXH69289.1"/>
    </source>
</evidence>
<dbReference type="AlphaFoldDB" id="A0A498HE21"/>
<gene>
    <name evidence="1" type="ORF">DVH24_037073</name>
</gene>
<dbReference type="Proteomes" id="UP000290289">
    <property type="component" value="Chromosome 17"/>
</dbReference>
<comment type="caution">
    <text evidence="1">The sequence shown here is derived from an EMBL/GenBank/DDBJ whole genome shotgun (WGS) entry which is preliminary data.</text>
</comment>
<protein>
    <submittedName>
        <fullName evidence="1">Uncharacterized protein</fullName>
    </submittedName>
</protein>
<reference evidence="1 2" key="1">
    <citation type="submission" date="2018-10" db="EMBL/GenBank/DDBJ databases">
        <title>A high-quality apple genome assembly.</title>
        <authorList>
            <person name="Hu J."/>
        </authorList>
    </citation>
    <scope>NUCLEOTIDE SEQUENCE [LARGE SCALE GENOMIC DNA]</scope>
    <source>
        <strain evidence="2">cv. HFTH1</strain>
        <tissue evidence="1">Young leaf</tissue>
    </source>
</reference>
<keyword evidence="2" id="KW-1185">Reference proteome</keyword>
<proteinExistence type="predicted"/>
<dbReference type="EMBL" id="RDQH01000343">
    <property type="protein sequence ID" value="RXH69289.1"/>
    <property type="molecule type" value="Genomic_DNA"/>
</dbReference>
<organism evidence="1 2">
    <name type="scientific">Malus domestica</name>
    <name type="common">Apple</name>
    <name type="synonym">Pyrus malus</name>
    <dbReference type="NCBI Taxonomy" id="3750"/>
    <lineage>
        <taxon>Eukaryota</taxon>
        <taxon>Viridiplantae</taxon>
        <taxon>Streptophyta</taxon>
        <taxon>Embryophyta</taxon>
        <taxon>Tracheophyta</taxon>
        <taxon>Spermatophyta</taxon>
        <taxon>Magnoliopsida</taxon>
        <taxon>eudicotyledons</taxon>
        <taxon>Gunneridae</taxon>
        <taxon>Pentapetalae</taxon>
        <taxon>rosids</taxon>
        <taxon>fabids</taxon>
        <taxon>Rosales</taxon>
        <taxon>Rosaceae</taxon>
        <taxon>Amygdaloideae</taxon>
        <taxon>Maleae</taxon>
        <taxon>Malus</taxon>
    </lineage>
</organism>
<accession>A0A498HE21</accession>
<name>A0A498HE21_MALDO</name>
<sequence length="85" mass="10000">MRFRLENLKGKPIRKQERICHAEAVLKSKKTKHREPLTFYFRYTIDAPFNESPALVATVMDDVKLDAVLLSDYDKFKTEKLNIEV</sequence>
<evidence type="ECO:0000313" key="2">
    <source>
        <dbReference type="Proteomes" id="UP000290289"/>
    </source>
</evidence>